<dbReference type="EMBL" id="JAGIOD010000002">
    <property type="protein sequence ID" value="MBP2383601.1"/>
    <property type="molecule type" value="Genomic_DNA"/>
</dbReference>
<dbReference type="PANTHER" id="PTHR31544">
    <property type="entry name" value="AIG2-LIKE PROTEIN D"/>
    <property type="match status" value="1"/>
</dbReference>
<proteinExistence type="predicted"/>
<feature type="domain" description="Gamma-glutamylcyclotransferase AIG2-like" evidence="3">
    <location>
        <begin position="5"/>
        <end position="107"/>
    </location>
</feature>
<keyword evidence="5" id="KW-1185">Reference proteome</keyword>
<evidence type="ECO:0000256" key="2">
    <source>
        <dbReference type="ARBA" id="ARBA00030602"/>
    </source>
</evidence>
<protein>
    <recommendedName>
        <fullName evidence="2">Putative gamma-glutamylcyclotransferase</fullName>
    </recommendedName>
</protein>
<name>A0ABS4X569_9MICO</name>
<dbReference type="InterPro" id="IPR045038">
    <property type="entry name" value="AIG2-like"/>
</dbReference>
<dbReference type="Gene3D" id="3.10.490.10">
    <property type="entry name" value="Gamma-glutamyl cyclotransferase-like"/>
    <property type="match status" value="1"/>
</dbReference>
<evidence type="ECO:0000313" key="5">
    <source>
        <dbReference type="Proteomes" id="UP001519290"/>
    </source>
</evidence>
<dbReference type="InterPro" id="IPR036568">
    <property type="entry name" value="GGCT-like_sf"/>
</dbReference>
<dbReference type="Pfam" id="PF06094">
    <property type="entry name" value="GGACT"/>
    <property type="match status" value="1"/>
</dbReference>
<sequence>MMQRLFVYGTLVPGRPNEHVPSEVDGRGERGSVRGYLREHGWGATLGYPAIVLAEDGQEVSGMVLSSEDLAEHWGRLDDFEGEGYARVDATVRLADGTDVQAQIYQAVDTTMPAQS</sequence>
<dbReference type="CDD" id="cd06661">
    <property type="entry name" value="GGCT_like"/>
    <property type="match status" value="1"/>
</dbReference>
<reference evidence="4 5" key="1">
    <citation type="submission" date="2021-03" db="EMBL/GenBank/DDBJ databases">
        <title>Sequencing the genomes of 1000 actinobacteria strains.</title>
        <authorList>
            <person name="Klenk H.-P."/>
        </authorList>
    </citation>
    <scope>NUCLEOTIDE SEQUENCE [LARGE SCALE GENOMIC DNA]</scope>
    <source>
        <strain evidence="4 5">DSM 14566</strain>
    </source>
</reference>
<dbReference type="PANTHER" id="PTHR31544:SF2">
    <property type="entry name" value="AIG2-LIKE PROTEIN D"/>
    <property type="match status" value="1"/>
</dbReference>
<dbReference type="InterPro" id="IPR009288">
    <property type="entry name" value="AIG2-like_dom"/>
</dbReference>
<evidence type="ECO:0000256" key="1">
    <source>
        <dbReference type="ARBA" id="ARBA00022679"/>
    </source>
</evidence>
<gene>
    <name evidence="4" type="ORF">JOF43_003590</name>
</gene>
<evidence type="ECO:0000259" key="3">
    <source>
        <dbReference type="Pfam" id="PF06094"/>
    </source>
</evidence>
<comment type="caution">
    <text evidence="4">The sequence shown here is derived from an EMBL/GenBank/DDBJ whole genome shotgun (WGS) entry which is preliminary data.</text>
</comment>
<accession>A0ABS4X569</accession>
<dbReference type="InterPro" id="IPR013024">
    <property type="entry name" value="GGCT-like"/>
</dbReference>
<organism evidence="4 5">
    <name type="scientific">Brachybacterium sacelli</name>
    <dbReference type="NCBI Taxonomy" id="173364"/>
    <lineage>
        <taxon>Bacteria</taxon>
        <taxon>Bacillati</taxon>
        <taxon>Actinomycetota</taxon>
        <taxon>Actinomycetes</taxon>
        <taxon>Micrococcales</taxon>
        <taxon>Dermabacteraceae</taxon>
        <taxon>Brachybacterium</taxon>
    </lineage>
</organism>
<dbReference type="Proteomes" id="UP001519290">
    <property type="component" value="Unassembled WGS sequence"/>
</dbReference>
<keyword evidence="1" id="KW-0808">Transferase</keyword>
<evidence type="ECO:0000313" key="4">
    <source>
        <dbReference type="EMBL" id="MBP2383601.1"/>
    </source>
</evidence>
<dbReference type="SUPFAM" id="SSF110857">
    <property type="entry name" value="Gamma-glutamyl cyclotransferase-like"/>
    <property type="match status" value="1"/>
</dbReference>